<dbReference type="EMBL" id="CP108136">
    <property type="protein sequence ID" value="WTP70453.1"/>
    <property type="molecule type" value="Genomic_DNA"/>
</dbReference>
<organism evidence="1 2">
    <name type="scientific">[Kitasatospora] papulosa</name>
    <dbReference type="NCBI Taxonomy" id="1464011"/>
    <lineage>
        <taxon>Bacteria</taxon>
        <taxon>Bacillati</taxon>
        <taxon>Actinomycetota</taxon>
        <taxon>Actinomycetes</taxon>
        <taxon>Kitasatosporales</taxon>
        <taxon>Streptomycetaceae</taxon>
        <taxon>Streptomyces</taxon>
    </lineage>
</organism>
<evidence type="ECO:0000313" key="2">
    <source>
        <dbReference type="Proteomes" id="UP001622496"/>
    </source>
</evidence>
<sequence>MARFVDPAGGDRLMCWRDAAREVALEDCGPVRPFPVRSGRRFAPGWWWSATTGRLVHYESGVIRNQVMQLDRDPSVVAIVALPATPEAARRTIPAASPDVIPMRRS</sequence>
<keyword evidence="2" id="KW-1185">Reference proteome</keyword>
<name>A0ABZ1KDC2_9ACTN</name>
<keyword evidence="1" id="KW-0614">Plasmid</keyword>
<reference evidence="1 2" key="1">
    <citation type="submission" date="2022-10" db="EMBL/GenBank/DDBJ databases">
        <title>The complete genomes of actinobacterial strains from the NBC collection.</title>
        <authorList>
            <person name="Joergensen T.S."/>
            <person name="Alvarez Arevalo M."/>
            <person name="Sterndorff E.B."/>
            <person name="Faurdal D."/>
            <person name="Vuksanovic O."/>
            <person name="Mourched A.-S."/>
            <person name="Charusanti P."/>
            <person name="Shaw S."/>
            <person name="Blin K."/>
            <person name="Weber T."/>
        </authorList>
    </citation>
    <scope>NUCLEOTIDE SEQUENCE [LARGE SCALE GENOMIC DNA]</scope>
    <source>
        <strain evidence="1 2">NBC_00185</strain>
        <plasmid evidence="1 2">unnamed1</plasmid>
    </source>
</reference>
<proteinExistence type="predicted"/>
<dbReference type="RefSeq" id="WP_331717702.1">
    <property type="nucleotide sequence ID" value="NZ_CP108136.1"/>
</dbReference>
<evidence type="ECO:0000313" key="1">
    <source>
        <dbReference type="EMBL" id="WTP70453.1"/>
    </source>
</evidence>
<dbReference type="Proteomes" id="UP001622496">
    <property type="component" value="Plasmid unnamed1"/>
</dbReference>
<gene>
    <name evidence="1" type="ORF">OG560_33890</name>
</gene>
<protein>
    <submittedName>
        <fullName evidence="1">Uncharacterized protein</fullName>
    </submittedName>
</protein>
<accession>A0ABZ1KDC2</accession>
<geneLocation type="plasmid" evidence="1 2">
    <name>unnamed1</name>
</geneLocation>